<name>A0A6G4UAY6_9ACTN</name>
<dbReference type="EMBL" id="JAAKZV010000279">
    <property type="protein sequence ID" value="NGN69303.1"/>
    <property type="molecule type" value="Genomic_DNA"/>
</dbReference>
<organism evidence="2 3">
    <name type="scientific">Streptomyces coryli</name>
    <dbReference type="NCBI Taxonomy" id="1128680"/>
    <lineage>
        <taxon>Bacteria</taxon>
        <taxon>Bacillati</taxon>
        <taxon>Actinomycetota</taxon>
        <taxon>Actinomycetes</taxon>
        <taxon>Kitasatosporales</taxon>
        <taxon>Streptomycetaceae</taxon>
        <taxon>Streptomyces</taxon>
    </lineage>
</organism>
<protein>
    <submittedName>
        <fullName evidence="2">Uncharacterized protein</fullName>
    </submittedName>
</protein>
<feature type="transmembrane region" description="Helical" evidence="1">
    <location>
        <begin position="57"/>
        <end position="75"/>
    </location>
</feature>
<keyword evidence="1" id="KW-1133">Transmembrane helix</keyword>
<keyword evidence="1" id="KW-0472">Membrane</keyword>
<evidence type="ECO:0000313" key="3">
    <source>
        <dbReference type="Proteomes" id="UP000481583"/>
    </source>
</evidence>
<evidence type="ECO:0000256" key="1">
    <source>
        <dbReference type="SAM" id="Phobius"/>
    </source>
</evidence>
<dbReference type="Proteomes" id="UP000481583">
    <property type="component" value="Unassembled WGS sequence"/>
</dbReference>
<reference evidence="2 3" key="1">
    <citation type="submission" date="2020-02" db="EMBL/GenBank/DDBJ databases">
        <title>Whole-genome analyses of novel actinobacteria.</title>
        <authorList>
            <person name="Sahin N."/>
        </authorList>
    </citation>
    <scope>NUCLEOTIDE SEQUENCE [LARGE SCALE GENOMIC DNA]</scope>
    <source>
        <strain evidence="2 3">A7024</strain>
    </source>
</reference>
<dbReference type="AlphaFoldDB" id="A0A6G4UAY6"/>
<gene>
    <name evidence="2" type="ORF">G5C51_36130</name>
</gene>
<sequence length="143" mass="15546">MTTTTNDTGAATMTETAPDTYRSTFRRAAAELTLVHGVWLLWRWLRGWEEVAVSPYHVLFATVLYGVWLGGAGFLRYKGGSAAHRTCTLTAAATAVLSFTAIVTLEPSRTGNPFALPVWVIALLLLTAAGILHLSQRRADRPS</sequence>
<feature type="transmembrane region" description="Helical" evidence="1">
    <location>
        <begin position="87"/>
        <end position="104"/>
    </location>
</feature>
<evidence type="ECO:0000313" key="2">
    <source>
        <dbReference type="EMBL" id="NGN69303.1"/>
    </source>
</evidence>
<accession>A0A6G4UAY6</accession>
<keyword evidence="3" id="KW-1185">Reference proteome</keyword>
<dbReference type="RefSeq" id="WP_165244116.1">
    <property type="nucleotide sequence ID" value="NZ_JAAKZV010000279.1"/>
</dbReference>
<comment type="caution">
    <text evidence="2">The sequence shown here is derived from an EMBL/GenBank/DDBJ whole genome shotgun (WGS) entry which is preliminary data.</text>
</comment>
<proteinExistence type="predicted"/>
<keyword evidence="1" id="KW-0812">Transmembrane</keyword>
<feature type="transmembrane region" description="Helical" evidence="1">
    <location>
        <begin position="116"/>
        <end position="134"/>
    </location>
</feature>